<dbReference type="PANTHER" id="PTHR10709:SF2">
    <property type="entry name" value="ACTIN-RELATED PROTEIN 2_3 COMPLEX SUBUNIT"/>
    <property type="match status" value="1"/>
</dbReference>
<evidence type="ECO:0000313" key="12">
    <source>
        <dbReference type="WBParaSite" id="jg7338"/>
    </source>
</evidence>
<dbReference type="AlphaFoldDB" id="A0A915EM31"/>
<keyword evidence="11" id="KW-1185">Reference proteome</keyword>
<dbReference type="Pfam" id="PF12894">
    <property type="entry name" value="ANAPC4_WD40"/>
    <property type="match status" value="1"/>
</dbReference>
<comment type="subcellular location">
    <subcellularLocation>
        <location evidence="1">Cytoplasm</location>
        <location evidence="1">Cytoskeleton</location>
    </subcellularLocation>
</comment>
<dbReference type="Gene3D" id="2.130.10.10">
    <property type="entry name" value="YVTN repeat-like/Quinoprotein amine dehydrogenase"/>
    <property type="match status" value="1"/>
</dbReference>
<dbReference type="Proteomes" id="UP000887574">
    <property type="component" value="Unplaced"/>
</dbReference>
<evidence type="ECO:0000256" key="6">
    <source>
        <dbReference type="ARBA" id="ARBA00023203"/>
    </source>
</evidence>
<dbReference type="Pfam" id="PF00400">
    <property type="entry name" value="WD40"/>
    <property type="match status" value="1"/>
</dbReference>
<evidence type="ECO:0000256" key="2">
    <source>
        <dbReference type="ARBA" id="ARBA00006260"/>
    </source>
</evidence>
<evidence type="ECO:0000256" key="8">
    <source>
        <dbReference type="ARBA" id="ARBA00041244"/>
    </source>
</evidence>
<evidence type="ECO:0000313" key="11">
    <source>
        <dbReference type="Proteomes" id="UP000887574"/>
    </source>
</evidence>
<dbReference type="InterPro" id="IPR036322">
    <property type="entry name" value="WD40_repeat_dom_sf"/>
</dbReference>
<evidence type="ECO:0000259" key="10">
    <source>
        <dbReference type="Pfam" id="PF12894"/>
    </source>
</evidence>
<evidence type="ECO:0000256" key="9">
    <source>
        <dbReference type="ARBA" id="ARBA00041789"/>
    </source>
</evidence>
<dbReference type="InterPro" id="IPR001680">
    <property type="entry name" value="WD40_rpt"/>
</dbReference>
<keyword evidence="5" id="KW-0677">Repeat</keyword>
<evidence type="ECO:0000256" key="5">
    <source>
        <dbReference type="ARBA" id="ARBA00022737"/>
    </source>
</evidence>
<evidence type="ECO:0000256" key="7">
    <source>
        <dbReference type="ARBA" id="ARBA00023212"/>
    </source>
</evidence>
<comment type="similarity">
    <text evidence="2">Belongs to the WD repeat ARPC1 family.</text>
</comment>
<keyword evidence="7" id="KW-0206">Cytoskeleton</keyword>
<protein>
    <recommendedName>
        <fullName evidence="8">Arp2/3 complex 41 kDa subunit</fullName>
    </recommendedName>
    <alternativeName>
        <fullName evidence="9">p41-ARC</fullName>
    </alternativeName>
</protein>
<evidence type="ECO:0000256" key="1">
    <source>
        <dbReference type="ARBA" id="ARBA00004245"/>
    </source>
</evidence>
<dbReference type="GO" id="GO:0051015">
    <property type="term" value="F:actin filament binding"/>
    <property type="evidence" value="ECO:0007669"/>
    <property type="project" value="TreeGrafter"/>
</dbReference>
<organism evidence="11 12">
    <name type="scientific">Ditylenchus dipsaci</name>
    <dbReference type="NCBI Taxonomy" id="166011"/>
    <lineage>
        <taxon>Eukaryota</taxon>
        <taxon>Metazoa</taxon>
        <taxon>Ecdysozoa</taxon>
        <taxon>Nematoda</taxon>
        <taxon>Chromadorea</taxon>
        <taxon>Rhabditida</taxon>
        <taxon>Tylenchina</taxon>
        <taxon>Tylenchomorpha</taxon>
        <taxon>Sphaerularioidea</taxon>
        <taxon>Anguinidae</taxon>
        <taxon>Anguininae</taxon>
        <taxon>Ditylenchus</taxon>
    </lineage>
</organism>
<dbReference type="WBParaSite" id="jg7338">
    <property type="protein sequence ID" value="jg7338"/>
    <property type="gene ID" value="jg7338"/>
</dbReference>
<keyword evidence="4" id="KW-0853">WD repeat</keyword>
<keyword evidence="3" id="KW-0963">Cytoplasm</keyword>
<dbReference type="SUPFAM" id="SSF50978">
    <property type="entry name" value="WD40 repeat-like"/>
    <property type="match status" value="1"/>
</dbReference>
<accession>A0A915EM31</accession>
<evidence type="ECO:0000256" key="3">
    <source>
        <dbReference type="ARBA" id="ARBA00022490"/>
    </source>
</evidence>
<dbReference type="InterPro" id="IPR017383">
    <property type="entry name" value="ARPC1"/>
</dbReference>
<evidence type="ECO:0000256" key="4">
    <source>
        <dbReference type="ARBA" id="ARBA00022574"/>
    </source>
</evidence>
<dbReference type="InterPro" id="IPR024977">
    <property type="entry name" value="Apc4-like_WD40_dom"/>
</dbReference>
<sequence>MSRSPVQHWDLGIGPISCHSWNKDKLVKIAASASNNVIHIFELQGSAWKEIHVLKEHDLLITGIDWAVNTNRIVSCSQDKNAFVSNRAATQVKWSPQENKFAVATGARLVAICYYEKENDWWVSKHIKKPIRSTVTSLDWHPSNVLLAVGSCDFKARVFSAYVKEVDEKPAPTLG</sequence>
<keyword evidence="6" id="KW-0009">Actin-binding</keyword>
<dbReference type="PANTHER" id="PTHR10709">
    <property type="entry name" value="ACTIN-RELATED PROTEIN 2/3 COMPLEX SUBUNIT 1"/>
    <property type="match status" value="1"/>
</dbReference>
<dbReference type="GO" id="GO:0005885">
    <property type="term" value="C:Arp2/3 protein complex"/>
    <property type="evidence" value="ECO:0007669"/>
    <property type="project" value="InterPro"/>
</dbReference>
<dbReference type="GO" id="GO:0034314">
    <property type="term" value="P:Arp2/3 complex-mediated actin nucleation"/>
    <property type="evidence" value="ECO:0007669"/>
    <property type="project" value="InterPro"/>
</dbReference>
<dbReference type="SMART" id="SM00320">
    <property type="entry name" value="WD40"/>
    <property type="match status" value="3"/>
</dbReference>
<feature type="domain" description="Anaphase-promoting complex subunit 4-like WD40" evidence="10">
    <location>
        <begin position="92"/>
        <end position="166"/>
    </location>
</feature>
<proteinExistence type="inferred from homology"/>
<dbReference type="InterPro" id="IPR015943">
    <property type="entry name" value="WD40/YVTN_repeat-like_dom_sf"/>
</dbReference>
<reference evidence="12" key="1">
    <citation type="submission" date="2022-11" db="UniProtKB">
        <authorList>
            <consortium name="WormBaseParasite"/>
        </authorList>
    </citation>
    <scope>IDENTIFICATION</scope>
</reference>
<name>A0A915EM31_9BILA</name>